<accession>A0A4S8MJJ3</accession>
<dbReference type="Proteomes" id="UP000297245">
    <property type="component" value="Unassembled WGS sequence"/>
</dbReference>
<feature type="transmembrane region" description="Helical" evidence="1">
    <location>
        <begin position="20"/>
        <end position="39"/>
    </location>
</feature>
<keyword evidence="1" id="KW-1133">Transmembrane helix</keyword>
<name>A0A4S8MJJ3_DENBC</name>
<evidence type="ECO:0000313" key="2">
    <source>
        <dbReference type="EMBL" id="THV02711.1"/>
    </source>
</evidence>
<gene>
    <name evidence="2" type="ORF">K435DRAFT_792324</name>
</gene>
<keyword evidence="1" id="KW-0472">Membrane</keyword>
<protein>
    <submittedName>
        <fullName evidence="2">Uncharacterized protein</fullName>
    </submittedName>
</protein>
<keyword evidence="1" id="KW-0812">Transmembrane</keyword>
<keyword evidence="3" id="KW-1185">Reference proteome</keyword>
<dbReference type="EMBL" id="ML179074">
    <property type="protein sequence ID" value="THV02711.1"/>
    <property type="molecule type" value="Genomic_DNA"/>
</dbReference>
<proteinExistence type="predicted"/>
<dbReference type="AlphaFoldDB" id="A0A4S8MJJ3"/>
<sequence>MDDSSQLMNWKKKREHGFSFPAYYILIVKFGMYYSYWMLKFQFDFLDRWMGDSVFISNVSESEGEVAVIIDINICTYVLEKLYYRSAVRVLLASSLQVLSKLHLLSP</sequence>
<reference evidence="2 3" key="1">
    <citation type="journal article" date="2019" name="Nat. Ecol. Evol.">
        <title>Megaphylogeny resolves global patterns of mushroom evolution.</title>
        <authorList>
            <person name="Varga T."/>
            <person name="Krizsan K."/>
            <person name="Foldi C."/>
            <person name="Dima B."/>
            <person name="Sanchez-Garcia M."/>
            <person name="Sanchez-Ramirez S."/>
            <person name="Szollosi G.J."/>
            <person name="Szarkandi J.G."/>
            <person name="Papp V."/>
            <person name="Albert L."/>
            <person name="Andreopoulos W."/>
            <person name="Angelini C."/>
            <person name="Antonin V."/>
            <person name="Barry K.W."/>
            <person name="Bougher N.L."/>
            <person name="Buchanan P."/>
            <person name="Buyck B."/>
            <person name="Bense V."/>
            <person name="Catcheside P."/>
            <person name="Chovatia M."/>
            <person name="Cooper J."/>
            <person name="Damon W."/>
            <person name="Desjardin D."/>
            <person name="Finy P."/>
            <person name="Geml J."/>
            <person name="Haridas S."/>
            <person name="Hughes K."/>
            <person name="Justo A."/>
            <person name="Karasinski D."/>
            <person name="Kautmanova I."/>
            <person name="Kiss B."/>
            <person name="Kocsube S."/>
            <person name="Kotiranta H."/>
            <person name="LaButti K.M."/>
            <person name="Lechner B.E."/>
            <person name="Liimatainen K."/>
            <person name="Lipzen A."/>
            <person name="Lukacs Z."/>
            <person name="Mihaltcheva S."/>
            <person name="Morgado L.N."/>
            <person name="Niskanen T."/>
            <person name="Noordeloos M.E."/>
            <person name="Ohm R.A."/>
            <person name="Ortiz-Santana B."/>
            <person name="Ovrebo C."/>
            <person name="Racz N."/>
            <person name="Riley R."/>
            <person name="Savchenko A."/>
            <person name="Shiryaev A."/>
            <person name="Soop K."/>
            <person name="Spirin V."/>
            <person name="Szebenyi C."/>
            <person name="Tomsovsky M."/>
            <person name="Tulloss R.E."/>
            <person name="Uehling J."/>
            <person name="Grigoriev I.V."/>
            <person name="Vagvolgyi C."/>
            <person name="Papp T."/>
            <person name="Martin F.M."/>
            <person name="Miettinen O."/>
            <person name="Hibbett D.S."/>
            <person name="Nagy L.G."/>
        </authorList>
    </citation>
    <scope>NUCLEOTIDE SEQUENCE [LARGE SCALE GENOMIC DNA]</scope>
    <source>
        <strain evidence="2 3">CBS 962.96</strain>
    </source>
</reference>
<evidence type="ECO:0000313" key="3">
    <source>
        <dbReference type="Proteomes" id="UP000297245"/>
    </source>
</evidence>
<evidence type="ECO:0000256" key="1">
    <source>
        <dbReference type="SAM" id="Phobius"/>
    </source>
</evidence>
<organism evidence="2 3">
    <name type="scientific">Dendrothele bispora (strain CBS 962.96)</name>
    <dbReference type="NCBI Taxonomy" id="1314807"/>
    <lineage>
        <taxon>Eukaryota</taxon>
        <taxon>Fungi</taxon>
        <taxon>Dikarya</taxon>
        <taxon>Basidiomycota</taxon>
        <taxon>Agaricomycotina</taxon>
        <taxon>Agaricomycetes</taxon>
        <taxon>Agaricomycetidae</taxon>
        <taxon>Agaricales</taxon>
        <taxon>Agaricales incertae sedis</taxon>
        <taxon>Dendrothele</taxon>
    </lineage>
</organism>